<dbReference type="Gene3D" id="1.10.1220.10">
    <property type="entry name" value="Met repressor-like"/>
    <property type="match status" value="1"/>
</dbReference>
<accession>A0ABS3LEX0</accession>
<organism evidence="3 4">
    <name type="scientific">Candidatus Enterococcus moelleringii</name>
    <dbReference type="NCBI Taxonomy" id="2815325"/>
    <lineage>
        <taxon>Bacteria</taxon>
        <taxon>Bacillati</taxon>
        <taxon>Bacillota</taxon>
        <taxon>Bacilli</taxon>
        <taxon>Lactobacillales</taxon>
        <taxon>Enterococcaceae</taxon>
        <taxon>Enterococcus</taxon>
    </lineage>
</organism>
<comment type="caution">
    <text evidence="3">The sequence shown here is derived from an EMBL/GenBank/DDBJ whole genome shotgun (WGS) entry which is preliminary data.</text>
</comment>
<dbReference type="RefSeq" id="WP_207673839.1">
    <property type="nucleotide sequence ID" value="NZ_JAFREM010000018.1"/>
</dbReference>
<keyword evidence="4" id="KW-1185">Reference proteome</keyword>
<dbReference type="Pfam" id="PF04221">
    <property type="entry name" value="RelB"/>
    <property type="match status" value="1"/>
</dbReference>
<evidence type="ECO:0000256" key="1">
    <source>
        <dbReference type="ARBA" id="ARBA00010562"/>
    </source>
</evidence>
<dbReference type="Proteomes" id="UP000664601">
    <property type="component" value="Unassembled WGS sequence"/>
</dbReference>
<dbReference type="PANTHER" id="PTHR38781:SF1">
    <property type="entry name" value="ANTITOXIN DINJ-RELATED"/>
    <property type="match status" value="1"/>
</dbReference>
<keyword evidence="2" id="KW-1277">Toxin-antitoxin system</keyword>
<dbReference type="InterPro" id="IPR026262">
    <property type="entry name" value="DinJ"/>
</dbReference>
<proteinExistence type="inferred from homology"/>
<evidence type="ECO:0000313" key="4">
    <source>
        <dbReference type="Proteomes" id="UP000664601"/>
    </source>
</evidence>
<reference evidence="3 4" key="1">
    <citation type="submission" date="2021-03" db="EMBL/GenBank/DDBJ databases">
        <title>Enterococcal diversity collection.</title>
        <authorList>
            <person name="Gilmore M.S."/>
            <person name="Schwartzman J."/>
            <person name="Van Tyne D."/>
            <person name="Martin M."/>
            <person name="Earl A.M."/>
            <person name="Manson A.L."/>
            <person name="Straub T."/>
            <person name="Salamzade R."/>
            <person name="Saavedra J."/>
            <person name="Lebreton F."/>
            <person name="Prichula J."/>
            <person name="Schaufler K."/>
            <person name="Gaca A."/>
            <person name="Sgardioli B."/>
            <person name="Wagenaar J."/>
            <person name="Strong T."/>
        </authorList>
    </citation>
    <scope>NUCLEOTIDE SEQUENCE [LARGE SCALE GENOMIC DNA]</scope>
    <source>
        <strain evidence="3 4">669A</strain>
    </source>
</reference>
<comment type="similarity">
    <text evidence="1">Belongs to the RelB/DinJ antitoxin family.</text>
</comment>
<gene>
    <name evidence="3" type="ORF">JZO70_12145</name>
</gene>
<dbReference type="InterPro" id="IPR013321">
    <property type="entry name" value="Arc_rbn_hlx_hlx"/>
</dbReference>
<dbReference type="EMBL" id="JAFREM010000018">
    <property type="protein sequence ID" value="MBO1306919.1"/>
    <property type="molecule type" value="Genomic_DNA"/>
</dbReference>
<dbReference type="PANTHER" id="PTHR38781">
    <property type="entry name" value="ANTITOXIN DINJ-RELATED"/>
    <property type="match status" value="1"/>
</dbReference>
<dbReference type="PIRSF" id="PIRSF003108">
    <property type="entry name" value="DinJ"/>
    <property type="match status" value="1"/>
</dbReference>
<evidence type="ECO:0000256" key="2">
    <source>
        <dbReference type="ARBA" id="ARBA00022649"/>
    </source>
</evidence>
<dbReference type="NCBIfam" id="TIGR02384">
    <property type="entry name" value="RelB_DinJ"/>
    <property type="match status" value="1"/>
</dbReference>
<protein>
    <submittedName>
        <fullName evidence="3">Type II toxin-antitoxin system RelB/DinJ family antitoxin</fullName>
    </submittedName>
</protein>
<name>A0ABS3LEX0_9ENTE</name>
<dbReference type="InterPro" id="IPR007337">
    <property type="entry name" value="RelB/DinJ"/>
</dbReference>
<sequence>MAATGRLSMRIDEDLKKEASELYQNMGMDLSTAITIFLKKSVNEQALPFEVSYTPKHIAQALREVEIGETKTYSSVEDLMKDLNSDED</sequence>
<evidence type="ECO:0000313" key="3">
    <source>
        <dbReference type="EMBL" id="MBO1306919.1"/>
    </source>
</evidence>